<feature type="domain" description="MAM" evidence="16">
    <location>
        <begin position="219"/>
        <end position="378"/>
    </location>
</feature>
<dbReference type="InterPro" id="IPR057774">
    <property type="entry name" value="D8C_UMOD/GP2/OIT3-like"/>
</dbReference>
<dbReference type="Pfam" id="PF00530">
    <property type="entry name" value="SRCR"/>
    <property type="match status" value="1"/>
</dbReference>
<feature type="region of interest" description="Disordered" evidence="14">
    <location>
        <begin position="240"/>
        <end position="260"/>
    </location>
</feature>
<dbReference type="SMART" id="SM00137">
    <property type="entry name" value="MAM"/>
    <property type="match status" value="3"/>
</dbReference>
<feature type="compositionally biased region" description="Low complexity" evidence="14">
    <location>
        <begin position="896"/>
        <end position="918"/>
    </location>
</feature>
<reference evidence="18" key="1">
    <citation type="submission" date="2022-01" db="EMBL/GenBank/DDBJ databases">
        <authorList>
            <person name="Braso-Vives M."/>
        </authorList>
    </citation>
    <scope>NUCLEOTIDE SEQUENCE</scope>
</reference>
<feature type="disulfide bond" evidence="12">
    <location>
        <begin position="711"/>
        <end position="726"/>
    </location>
</feature>
<dbReference type="InterPro" id="IPR051560">
    <property type="entry name" value="MAM_domain-containing"/>
</dbReference>
<evidence type="ECO:0000256" key="10">
    <source>
        <dbReference type="ARBA" id="ARBA00023157"/>
    </source>
</evidence>
<evidence type="ECO:0000256" key="6">
    <source>
        <dbReference type="ARBA" id="ARBA00022801"/>
    </source>
</evidence>
<evidence type="ECO:0000256" key="4">
    <source>
        <dbReference type="ARBA" id="ARBA00022729"/>
    </source>
</evidence>
<dbReference type="FunFam" id="3.10.250.10:FF:000016">
    <property type="entry name" value="Scavenger receptor cysteine-rich protein type 12"/>
    <property type="match status" value="1"/>
</dbReference>
<dbReference type="PROSITE" id="PS50060">
    <property type="entry name" value="MAM_2"/>
    <property type="match status" value="3"/>
</dbReference>
<evidence type="ECO:0000256" key="8">
    <source>
        <dbReference type="ARBA" id="ARBA00022989"/>
    </source>
</evidence>
<dbReference type="SMART" id="SM00192">
    <property type="entry name" value="LDLa"/>
    <property type="match status" value="2"/>
</dbReference>
<dbReference type="GO" id="GO:0016020">
    <property type="term" value="C:membrane"/>
    <property type="evidence" value="ECO:0007669"/>
    <property type="project" value="UniProtKB-SubCell"/>
</dbReference>
<dbReference type="InterPro" id="IPR000998">
    <property type="entry name" value="MAM_dom"/>
</dbReference>
<dbReference type="SUPFAM" id="SSF56487">
    <property type="entry name" value="SRCR-like"/>
    <property type="match status" value="1"/>
</dbReference>
<dbReference type="PANTHER" id="PTHR23282">
    <property type="entry name" value="APICAL ENDOSOMAL GLYCOPROTEIN PRECURSOR"/>
    <property type="match status" value="1"/>
</dbReference>
<dbReference type="PROSITE" id="PS01209">
    <property type="entry name" value="LDLRA_1"/>
    <property type="match status" value="2"/>
</dbReference>
<name>A0A8J9VJS8_BRALA</name>
<comment type="subcellular location">
    <subcellularLocation>
        <location evidence="1">Membrane</location>
        <topology evidence="1">Single-pass membrane protein</topology>
    </subcellularLocation>
</comment>
<evidence type="ECO:0000256" key="14">
    <source>
        <dbReference type="SAM" id="MobiDB-lite"/>
    </source>
</evidence>
<evidence type="ECO:0000256" key="12">
    <source>
        <dbReference type="PROSITE-ProRule" id="PRU00124"/>
    </source>
</evidence>
<evidence type="ECO:0000256" key="7">
    <source>
        <dbReference type="ARBA" id="ARBA00022825"/>
    </source>
</evidence>
<keyword evidence="8 15" id="KW-1133">Transmembrane helix</keyword>
<dbReference type="OrthoDB" id="412155at2759"/>
<dbReference type="CDD" id="cd00112">
    <property type="entry name" value="LDLa"/>
    <property type="match status" value="2"/>
</dbReference>
<evidence type="ECO:0000259" key="16">
    <source>
        <dbReference type="PROSITE" id="PS50060"/>
    </source>
</evidence>
<feature type="domain" description="SRCR" evidence="17">
    <location>
        <begin position="384"/>
        <end position="487"/>
    </location>
</feature>
<keyword evidence="2" id="KW-0645">Protease</keyword>
<keyword evidence="4" id="KW-0732">Signal</keyword>
<feature type="disulfide bond" evidence="12">
    <location>
        <begin position="493"/>
        <end position="505"/>
    </location>
</feature>
<dbReference type="Pfam" id="PF23283">
    <property type="entry name" value="D8C_UMOD"/>
    <property type="match status" value="1"/>
</dbReference>
<evidence type="ECO:0000313" key="18">
    <source>
        <dbReference type="EMBL" id="CAH1239109.1"/>
    </source>
</evidence>
<dbReference type="Pfam" id="PF00629">
    <property type="entry name" value="MAM"/>
    <property type="match status" value="3"/>
</dbReference>
<comment type="caution">
    <text evidence="13">Lacks conserved residue(s) required for the propagation of feature annotation.</text>
</comment>
<evidence type="ECO:0000313" key="19">
    <source>
        <dbReference type="Proteomes" id="UP000838412"/>
    </source>
</evidence>
<dbReference type="PROSITE" id="PS00420">
    <property type="entry name" value="SRCR_1"/>
    <property type="match status" value="1"/>
</dbReference>
<evidence type="ECO:0000256" key="2">
    <source>
        <dbReference type="ARBA" id="ARBA00022670"/>
    </source>
</evidence>
<dbReference type="SUPFAM" id="SSF49899">
    <property type="entry name" value="Concanavalin A-like lectins/glucanases"/>
    <property type="match status" value="3"/>
</dbReference>
<feature type="compositionally biased region" description="Polar residues" evidence="14">
    <location>
        <begin position="242"/>
        <end position="259"/>
    </location>
</feature>
<dbReference type="EMBL" id="OV696695">
    <property type="protein sequence ID" value="CAH1239109.1"/>
    <property type="molecule type" value="Genomic_DNA"/>
</dbReference>
<evidence type="ECO:0000256" key="11">
    <source>
        <dbReference type="ARBA" id="ARBA00023180"/>
    </source>
</evidence>
<evidence type="ECO:0000259" key="17">
    <source>
        <dbReference type="PROSITE" id="PS50287"/>
    </source>
</evidence>
<proteinExistence type="predicted"/>
<keyword evidence="7" id="KW-0720">Serine protease</keyword>
<dbReference type="InterPro" id="IPR036055">
    <property type="entry name" value="LDL_receptor-like_sf"/>
</dbReference>
<dbReference type="Pfam" id="PF00057">
    <property type="entry name" value="Ldl_recept_a"/>
    <property type="match status" value="2"/>
</dbReference>
<dbReference type="PROSITE" id="PS50068">
    <property type="entry name" value="LDLRA_2"/>
    <property type="match status" value="2"/>
</dbReference>
<gene>
    <name evidence="18" type="primary">MALRD1</name>
    <name evidence="18" type="ORF">BLAG_LOCUS3486</name>
</gene>
<dbReference type="CDD" id="cd06263">
    <property type="entry name" value="MAM"/>
    <property type="match status" value="3"/>
</dbReference>
<feature type="domain" description="MAM" evidence="16">
    <location>
        <begin position="532"/>
        <end position="692"/>
    </location>
</feature>
<feature type="domain" description="MAM" evidence="16">
    <location>
        <begin position="729"/>
        <end position="888"/>
    </location>
</feature>
<feature type="disulfide bond" evidence="12">
    <location>
        <begin position="512"/>
        <end position="527"/>
    </location>
</feature>
<feature type="transmembrane region" description="Helical" evidence="15">
    <location>
        <begin position="1011"/>
        <end position="1035"/>
    </location>
</feature>
<feature type="disulfide bond" evidence="12">
    <location>
        <begin position="699"/>
        <end position="717"/>
    </location>
</feature>
<evidence type="ECO:0000256" key="15">
    <source>
        <dbReference type="SAM" id="Phobius"/>
    </source>
</evidence>
<dbReference type="InterPro" id="IPR001190">
    <property type="entry name" value="SRCR"/>
</dbReference>
<keyword evidence="19" id="KW-1185">Reference proteome</keyword>
<dbReference type="InterPro" id="IPR002172">
    <property type="entry name" value="LDrepeatLR_classA_rpt"/>
</dbReference>
<evidence type="ECO:0000256" key="5">
    <source>
        <dbReference type="ARBA" id="ARBA00022737"/>
    </source>
</evidence>
<feature type="disulfide bond" evidence="12">
    <location>
        <begin position="500"/>
        <end position="518"/>
    </location>
</feature>
<dbReference type="PANTHER" id="PTHR23282:SF146">
    <property type="entry name" value="RT07201P-RELATED"/>
    <property type="match status" value="1"/>
</dbReference>
<keyword evidence="6" id="KW-0378">Hydrolase</keyword>
<accession>A0A8J9VJS8</accession>
<dbReference type="GO" id="GO:0008236">
    <property type="term" value="F:serine-type peptidase activity"/>
    <property type="evidence" value="ECO:0007669"/>
    <property type="project" value="UniProtKB-KW"/>
</dbReference>
<dbReference type="PROSITE" id="PS51257">
    <property type="entry name" value="PROKAR_LIPOPROTEIN"/>
    <property type="match status" value="1"/>
</dbReference>
<dbReference type="InterPro" id="IPR036772">
    <property type="entry name" value="SRCR-like_dom_sf"/>
</dbReference>
<keyword evidence="11" id="KW-0325">Glycoprotein</keyword>
<keyword evidence="10 12" id="KW-1015">Disulfide bond</keyword>
<dbReference type="PROSITE" id="PS50287">
    <property type="entry name" value="SRCR_2"/>
    <property type="match status" value="1"/>
</dbReference>
<evidence type="ECO:0000256" key="13">
    <source>
        <dbReference type="PROSITE-ProRule" id="PRU00196"/>
    </source>
</evidence>
<feature type="region of interest" description="Disordered" evidence="14">
    <location>
        <begin position="1107"/>
        <end position="1133"/>
    </location>
</feature>
<sequence>MTRDCHPSKPEYHQPCSGLASCLPSYSLPEASFIIQLQYNTKMGFQKNWALAVFMTSAVFLSTTTSDDPCLDYTEINEARRSAAAAVGSGNSLLCDNSIAKGWYRFISYVGGEIPTTCVEQFHCGTQVPIWMNGTLPTNSTIVTRQVCSNYGIPGNCCPFPWNIQVKRCVDTQGVFYVYELETTTNCYLAYCAGTLQLCPEGEVYDQYHGVCMETRHPVPCDFESVGICEWHQQTDDDFDWSKQSSQTERPDSSNTQAGDTGRFLYISTDEGQQPSDTARIISPVIVPSVVRPCNMTFSHYQSGPDAGDLDIFTRTYYTGIQTTAWQESARTSGMWETETVPFSLREPFQVIIQGVVGYGRDAVLAVDDISFSWDCVREVDGSVRLVDGASFDEGRVEIYYNHRWGTICNIGWTQTSADVVCAQLGYKESVWTDTRYPGPTSTPVLLDEVTCDSTNTSKITDCRTKEWGHWDRSCNQDNKDVSVRCVGQWHQCRADEFVCDNAVCLPETTRCDFTDDCGDRSDESDCSSYPGRCDFQNDFCSWVQDKNDSADWTRGFGGSEAGVPLVDHEGRTDFRYFLYVTGGKPITVSMTLPTYFVANGSACSMLLYYVFNANDASVTVRMHMNTSTVQAWRQNVHQGPTWMRQEVLLTNENPFQVSIESSIVTSAAGSIAIDDVTFTPGCLIERTGCNETSHTFECGSGECISVDHVCDFQENCADGSDERNCTNRRCDFEDGFCSWSRGTSDNIQFERGRETTSTGGTGPSLDHTHQNPLGYYAFIDASGRHPGQKAQLVSPFFAGGLPCQFRFFYHMQGRDIGKLRVLLLNESGIMIREVWERDGQQGRGWLYGSVSLRELDQYQVILEATVGNGDQGDVAVDDLSFATFCVEYNNLEVTETSTETTSPTPTEASPTASPTTTLRRSKSFGTTDLYTSSVGASSASTVTTFVTRGEVSSTAPPKTTLRRDKSSVKIHLYPSTVGTDSVVHRATTTQPITSKLPVGLNSSQSSGLSITVGIASSGSVLFVIAIAFAGFMFIKKRRKQHAADRDRLSSVTNPAFDEEIYDVIRDEGFIGVAALPPPVPPPLKSKDNDYLDTKRLAIEDPNGYEVPSTLKRAAPTDPITNHIHKPGYQPGDAFKDEDDVEYLDLDGLAAKDLNGFGVPATLPPVPPAGPVEKSINKPGYLFDNTDIDHDYTYPGQKIDPYQPLGGSYEHHHEYQGLRNQVKNNEQSQDTDHDYTYPVQKTHPYQPLRGSYQHHHEYQGLSNKLDNQPQTQNTEHSYCLPNVVNISSHSHRKV</sequence>
<dbReference type="SMART" id="SM00202">
    <property type="entry name" value="SR"/>
    <property type="match status" value="1"/>
</dbReference>
<dbReference type="PRINTS" id="PR00258">
    <property type="entry name" value="SPERACTRCPTR"/>
</dbReference>
<dbReference type="Proteomes" id="UP000838412">
    <property type="component" value="Chromosome 10"/>
</dbReference>
<evidence type="ECO:0000256" key="3">
    <source>
        <dbReference type="ARBA" id="ARBA00022692"/>
    </source>
</evidence>
<dbReference type="Gene3D" id="2.60.120.200">
    <property type="match status" value="3"/>
</dbReference>
<dbReference type="InterPro" id="IPR013320">
    <property type="entry name" value="ConA-like_dom_sf"/>
</dbReference>
<protein>
    <submittedName>
        <fullName evidence="18">MALRD1 protein</fullName>
    </submittedName>
</protein>
<organism evidence="18 19">
    <name type="scientific">Branchiostoma lanceolatum</name>
    <name type="common">Common lancelet</name>
    <name type="synonym">Amphioxus lanceolatum</name>
    <dbReference type="NCBI Taxonomy" id="7740"/>
    <lineage>
        <taxon>Eukaryota</taxon>
        <taxon>Metazoa</taxon>
        <taxon>Chordata</taxon>
        <taxon>Cephalochordata</taxon>
        <taxon>Leptocardii</taxon>
        <taxon>Amphioxiformes</taxon>
        <taxon>Branchiostomatidae</taxon>
        <taxon>Branchiostoma</taxon>
    </lineage>
</organism>
<keyword evidence="9 15" id="KW-0472">Membrane</keyword>
<dbReference type="PRINTS" id="PR00020">
    <property type="entry name" value="MAMDOMAIN"/>
</dbReference>
<dbReference type="InterPro" id="IPR023415">
    <property type="entry name" value="LDLR_class-A_CS"/>
</dbReference>
<evidence type="ECO:0000256" key="1">
    <source>
        <dbReference type="ARBA" id="ARBA00004167"/>
    </source>
</evidence>
<dbReference type="Gene3D" id="4.10.400.10">
    <property type="entry name" value="Low-density Lipoprotein Receptor"/>
    <property type="match status" value="2"/>
</dbReference>
<keyword evidence="5" id="KW-0677">Repeat</keyword>
<feature type="region of interest" description="Disordered" evidence="14">
    <location>
        <begin position="896"/>
        <end position="920"/>
    </location>
</feature>
<dbReference type="Gene3D" id="3.10.250.10">
    <property type="entry name" value="SRCR-like domain"/>
    <property type="match status" value="1"/>
</dbReference>
<evidence type="ECO:0000256" key="9">
    <source>
        <dbReference type="ARBA" id="ARBA00023136"/>
    </source>
</evidence>
<dbReference type="PRINTS" id="PR00261">
    <property type="entry name" value="LDLRECEPTOR"/>
</dbReference>
<keyword evidence="3 15" id="KW-0812">Transmembrane</keyword>
<dbReference type="GO" id="GO:0006508">
    <property type="term" value="P:proteolysis"/>
    <property type="evidence" value="ECO:0007669"/>
    <property type="project" value="UniProtKB-KW"/>
</dbReference>
<dbReference type="SUPFAM" id="SSF57424">
    <property type="entry name" value="LDL receptor-like module"/>
    <property type="match status" value="2"/>
</dbReference>